<keyword evidence="3" id="KW-1185">Reference proteome</keyword>
<feature type="region of interest" description="Disordered" evidence="1">
    <location>
        <begin position="126"/>
        <end position="185"/>
    </location>
</feature>
<sequence length="608" mass="67997">MAFTMSGARNQLSGVDHPAPQPPLGNPKTIRRIQGSNSLSVTVSRSKDVAISQARSKLPPIQMNHQYPVLESGALPPKLGKQQTPEIRASQRKKPREVRHLSWNIFAWSCLRGKATSRSTSKGLVISEPSNPVHLTPNHGNGSPKALERLPHLSQETDRQSTFLKNRDGEDPAIRDAPLQPRSHPPGLEVILTPDSELTEPHFNSNQPPTPPPLAPDIRNSRSRNLTVSDSWHNAYIIEHKKVCRLERRLTDLQREGERADHIENKDETETVVRLQNAEEKLKMQELKFKEAIEALQSACREKSDEVIAYRAEASQQRKYADHWRLLYENQVTKIDSIQKQLQQQNHEHPLADQVSDARPLNREHPLEETPSSPESAQCARVDSRELTVLSGAPMELDEISIPSTSAREVPRLTTPSVVCELSASSPHDILQSNGPVSQNDEEAPVAQEVPVIPDEENINPASAVVEGMTDSEQEIHEIPYELPELFALRASFGDIFSVSERQQPHQQSESEEEEEAPSSPAPSQFSNPQSSSSAPEEEVNEAPSTRTRQVIYRFGSPRIEPAPPVFRVRLSNRARGSLTTEAILRMDGWEWDSVPELELRDPRDGGN</sequence>
<reference evidence="2 3" key="1">
    <citation type="journal article" date="2018" name="New Phytol.">
        <title>Comparative genomics and transcriptomics depict ericoid mycorrhizal fungi as versatile saprotrophs and plant mutualists.</title>
        <authorList>
            <person name="Martino E."/>
            <person name="Morin E."/>
            <person name="Grelet G.A."/>
            <person name="Kuo A."/>
            <person name="Kohler A."/>
            <person name="Daghino S."/>
            <person name="Barry K.W."/>
            <person name="Cichocki N."/>
            <person name="Clum A."/>
            <person name="Dockter R.B."/>
            <person name="Hainaut M."/>
            <person name="Kuo R.C."/>
            <person name="LaButti K."/>
            <person name="Lindahl B.D."/>
            <person name="Lindquist E.A."/>
            <person name="Lipzen A."/>
            <person name="Khouja H.R."/>
            <person name="Magnuson J."/>
            <person name="Murat C."/>
            <person name="Ohm R.A."/>
            <person name="Singer S.W."/>
            <person name="Spatafora J.W."/>
            <person name="Wang M."/>
            <person name="Veneault-Fourrey C."/>
            <person name="Henrissat B."/>
            <person name="Grigoriev I.V."/>
            <person name="Martin F.M."/>
            <person name="Perotto S."/>
        </authorList>
    </citation>
    <scope>NUCLEOTIDE SEQUENCE [LARGE SCALE GENOMIC DNA]</scope>
    <source>
        <strain evidence="2 3">ATCC 22711</strain>
    </source>
</reference>
<feature type="compositionally biased region" description="Polar residues" evidence="1">
    <location>
        <begin position="34"/>
        <end position="44"/>
    </location>
</feature>
<proteinExistence type="predicted"/>
<feature type="compositionally biased region" description="Basic and acidic residues" evidence="1">
    <location>
        <begin position="146"/>
        <end position="174"/>
    </location>
</feature>
<feature type="compositionally biased region" description="Low complexity" evidence="1">
    <location>
        <begin position="518"/>
        <end position="535"/>
    </location>
</feature>
<feature type="region of interest" description="Disordered" evidence="1">
    <location>
        <begin position="500"/>
        <end position="556"/>
    </location>
</feature>
<protein>
    <submittedName>
        <fullName evidence="2">Uncharacterized protein</fullName>
    </submittedName>
</protein>
<name>A0A2T3ATF7_AMORE</name>
<dbReference type="EMBL" id="KZ679016">
    <property type="protein sequence ID" value="PSS10766.1"/>
    <property type="molecule type" value="Genomic_DNA"/>
</dbReference>
<dbReference type="GeneID" id="36574046"/>
<gene>
    <name evidence="2" type="ORF">M430DRAFT_30654</name>
</gene>
<feature type="region of interest" description="Disordered" evidence="1">
    <location>
        <begin position="339"/>
        <end position="382"/>
    </location>
</feature>
<evidence type="ECO:0000313" key="3">
    <source>
        <dbReference type="Proteomes" id="UP000241818"/>
    </source>
</evidence>
<dbReference type="AlphaFoldDB" id="A0A2T3ATF7"/>
<dbReference type="Proteomes" id="UP000241818">
    <property type="component" value="Unassembled WGS sequence"/>
</dbReference>
<feature type="region of interest" description="Disordered" evidence="1">
    <location>
        <begin position="73"/>
        <end position="95"/>
    </location>
</feature>
<feature type="region of interest" description="Disordered" evidence="1">
    <location>
        <begin position="1"/>
        <end position="46"/>
    </location>
</feature>
<evidence type="ECO:0000256" key="1">
    <source>
        <dbReference type="SAM" id="MobiDB-lite"/>
    </source>
</evidence>
<accession>A0A2T3ATF7</accession>
<dbReference type="InParanoid" id="A0A2T3ATF7"/>
<evidence type="ECO:0000313" key="2">
    <source>
        <dbReference type="EMBL" id="PSS10766.1"/>
    </source>
</evidence>
<organism evidence="2 3">
    <name type="scientific">Amorphotheca resinae ATCC 22711</name>
    <dbReference type="NCBI Taxonomy" id="857342"/>
    <lineage>
        <taxon>Eukaryota</taxon>
        <taxon>Fungi</taxon>
        <taxon>Dikarya</taxon>
        <taxon>Ascomycota</taxon>
        <taxon>Pezizomycotina</taxon>
        <taxon>Leotiomycetes</taxon>
        <taxon>Helotiales</taxon>
        <taxon>Amorphothecaceae</taxon>
        <taxon>Amorphotheca</taxon>
    </lineage>
</organism>
<dbReference type="RefSeq" id="XP_024717945.1">
    <property type="nucleotide sequence ID" value="XM_024865965.1"/>
</dbReference>